<evidence type="ECO:0000259" key="3">
    <source>
        <dbReference type="SMART" id="SM00047"/>
    </source>
</evidence>
<dbReference type="SMART" id="SM00047">
    <property type="entry name" value="LYZ2"/>
    <property type="match status" value="1"/>
</dbReference>
<dbReference type="RefSeq" id="WP_066655153.1">
    <property type="nucleotide sequence ID" value="NZ_CBCSCL010000008.1"/>
</dbReference>
<evidence type="ECO:0000256" key="2">
    <source>
        <dbReference type="SAM" id="MobiDB-lite"/>
    </source>
</evidence>
<dbReference type="SUPFAM" id="SSF53955">
    <property type="entry name" value="Lysozyme-like"/>
    <property type="match status" value="1"/>
</dbReference>
<organism evidence="4 5">
    <name type="scientific">Bordetella flabilis</name>
    <dbReference type="NCBI Taxonomy" id="463014"/>
    <lineage>
        <taxon>Bacteria</taxon>
        <taxon>Pseudomonadati</taxon>
        <taxon>Pseudomonadota</taxon>
        <taxon>Betaproteobacteria</taxon>
        <taxon>Burkholderiales</taxon>
        <taxon>Alcaligenaceae</taxon>
        <taxon>Bordetella</taxon>
    </lineage>
</organism>
<dbReference type="AlphaFoldDB" id="A0A193GB18"/>
<gene>
    <name evidence="4" type="ORF">BAU07_06545</name>
</gene>
<dbReference type="Pfam" id="PF01832">
    <property type="entry name" value="Glucosaminidase"/>
    <property type="match status" value="1"/>
</dbReference>
<keyword evidence="5" id="KW-1185">Reference proteome</keyword>
<dbReference type="OrthoDB" id="6052886at2"/>
<evidence type="ECO:0000313" key="4">
    <source>
        <dbReference type="EMBL" id="ANN76818.1"/>
    </source>
</evidence>
<dbReference type="InterPro" id="IPR023346">
    <property type="entry name" value="Lysozyme-like_dom_sf"/>
</dbReference>
<accession>A0A193GB18</accession>
<dbReference type="InterPro" id="IPR051056">
    <property type="entry name" value="Glycosyl_Hydrolase_73"/>
</dbReference>
<evidence type="ECO:0000313" key="5">
    <source>
        <dbReference type="Proteomes" id="UP000091926"/>
    </source>
</evidence>
<feature type="domain" description="Mannosyl-glycoprotein endo-beta-N-acetylglucosamidase-like" evidence="3">
    <location>
        <begin position="2"/>
        <end position="144"/>
    </location>
</feature>
<name>A0A193GB18_9BORD</name>
<dbReference type="EMBL" id="CP016172">
    <property type="protein sequence ID" value="ANN76818.1"/>
    <property type="molecule type" value="Genomic_DNA"/>
</dbReference>
<dbReference type="InterPro" id="IPR002901">
    <property type="entry name" value="MGlyc_endo_b_GlcNAc-like_dom"/>
</dbReference>
<dbReference type="PANTHER" id="PTHR33308">
    <property type="entry name" value="PEPTIDOGLYCAN HYDROLASE FLGJ"/>
    <property type="match status" value="1"/>
</dbReference>
<dbReference type="STRING" id="463014.BAU07_06545"/>
<dbReference type="KEGG" id="bfz:BAU07_06545"/>
<keyword evidence="1" id="KW-0378">Hydrolase</keyword>
<feature type="compositionally biased region" description="Polar residues" evidence="2">
    <location>
        <begin position="186"/>
        <end position="195"/>
    </location>
</feature>
<evidence type="ECO:0000256" key="1">
    <source>
        <dbReference type="ARBA" id="ARBA00022801"/>
    </source>
</evidence>
<reference evidence="4 5" key="1">
    <citation type="submission" date="2016-06" db="EMBL/GenBank/DDBJ databases">
        <title>Complete genome sequences of Bordetella bronchialis and Bordetella flabilis.</title>
        <authorList>
            <person name="LiPuma J.J."/>
            <person name="Spilker T."/>
        </authorList>
    </citation>
    <scope>NUCLEOTIDE SEQUENCE [LARGE SCALE GENOMIC DNA]</scope>
    <source>
        <strain evidence="4 5">AU10664</strain>
    </source>
</reference>
<dbReference type="Proteomes" id="UP000091926">
    <property type="component" value="Chromosome"/>
</dbReference>
<proteinExistence type="predicted"/>
<feature type="region of interest" description="Disordered" evidence="2">
    <location>
        <begin position="170"/>
        <end position="227"/>
    </location>
</feature>
<dbReference type="GO" id="GO:0004040">
    <property type="term" value="F:amidase activity"/>
    <property type="evidence" value="ECO:0007669"/>
    <property type="project" value="InterPro"/>
</dbReference>
<dbReference type="Gene3D" id="1.10.530.10">
    <property type="match status" value="1"/>
</dbReference>
<dbReference type="PANTHER" id="PTHR33308:SF9">
    <property type="entry name" value="PEPTIDOGLYCAN HYDROLASE FLGJ"/>
    <property type="match status" value="1"/>
</dbReference>
<sequence length="846" mass="85741">MATPDQFKQQYAGVAKQVGNALGVDPDVLLGQWGLETGWGKSVIPGTNNLGNIKDFSGGGTAATDNMTGSRDRYRTYESPEAFGLDYVDLIGGNPAYRSALGAGADATKFASGLKAGGYAEDPDYVGKLAAAADVVRKAGGIADSIAAAALPSADAAPAPNAFDRFDEKRGAAPAQGGNPFDQFDSVGNGTTTSRGPDGVMRIEMAGEPPATSAPGAQPSQGEGAAGILRGVHDPKEWARQIGLTARAGITGLAALPEAAVNGVISGVNALGGDLPKADVGAALSALGLPEPKNAGERVAQDVAGSMAGAAGVAGAARRVVDPLVTSAGQRIASLLSAAPGAQVASAAASGAAGGAARESGAGPMAQVGAALAGGVGPAMLLGLGRQATRAVLGATDANRPNMLANIDAFNAAGTTPTVGQATQGRIAQALDSVLSRTPGGAGVMNRKAINQAADISGGVDDVVKGLTPNAGTVEAGEAIASGLDDFKAGVKGLQTHLYDKLDQYLPASTPIAVARTKAALNALNSDIVGAPALSAMFKNGRIEGIEKALNSDLSSAPIPYGHRLPGQPPRAPATLPYESIKKLRTLVGKEIDNHTFTSDVPRDKWRALYAALSEDLGDAAKKAGPEATDTWRWANKFSKDQLGRLEALDSVAGRDTPEKIFNAAMMGSADGDTVLRRVVSALPKENRRALAAAVVRRMGRALPGQQNDAGDAFSTSTFLTNWNRLSPAARQTLFGRTGKDGLLDQLNNVAKVASNVRDGSKVFANPSGTSGAMAANLLGAGGIASALTGNVPALTSAIAVPLMANVAARKLTNPEFVRSLAERAWSPALQRQVAGGMQGLLQMDD</sequence>
<dbReference type="GO" id="GO:0071973">
    <property type="term" value="P:bacterial-type flagellum-dependent cell motility"/>
    <property type="evidence" value="ECO:0007669"/>
    <property type="project" value="TreeGrafter"/>
</dbReference>
<protein>
    <recommendedName>
        <fullName evidence="3">Mannosyl-glycoprotein endo-beta-N-acetylglucosamidase-like domain-containing protein</fullName>
    </recommendedName>
</protein>